<proteinExistence type="predicted"/>
<dbReference type="AlphaFoldDB" id="A0A8B6GXJ5"/>
<gene>
    <name evidence="4" type="ORF">MGAL_10B067357</name>
</gene>
<keyword evidence="1" id="KW-0677">Repeat</keyword>
<reference evidence="4" key="1">
    <citation type="submission" date="2018-11" db="EMBL/GenBank/DDBJ databases">
        <authorList>
            <person name="Alioto T."/>
            <person name="Alioto T."/>
        </authorList>
    </citation>
    <scope>NUCLEOTIDE SEQUENCE</scope>
</reference>
<dbReference type="SUPFAM" id="SSF52540">
    <property type="entry name" value="P-loop containing nucleoside triphosphate hydrolases"/>
    <property type="match status" value="1"/>
</dbReference>
<dbReference type="InterPro" id="IPR027417">
    <property type="entry name" value="P-loop_NTPase"/>
</dbReference>
<evidence type="ECO:0000256" key="2">
    <source>
        <dbReference type="SAM" id="MobiDB-lite"/>
    </source>
</evidence>
<evidence type="ECO:0000313" key="4">
    <source>
        <dbReference type="EMBL" id="VDI71050.1"/>
    </source>
</evidence>
<dbReference type="Gene3D" id="3.30.70.1390">
    <property type="entry name" value="ROC domain from the Parkinson's disease-associated leucine-rich repeat kinase 2"/>
    <property type="match status" value="1"/>
</dbReference>
<feature type="compositionally biased region" description="Basic and acidic residues" evidence="2">
    <location>
        <begin position="296"/>
        <end position="309"/>
    </location>
</feature>
<dbReference type="InterPro" id="IPR032171">
    <property type="entry name" value="COR-A"/>
</dbReference>
<dbReference type="Pfam" id="PF08477">
    <property type="entry name" value="Roc"/>
    <property type="match status" value="1"/>
</dbReference>
<name>A0A8B6GXJ5_MYTGA</name>
<evidence type="ECO:0000259" key="3">
    <source>
        <dbReference type="Pfam" id="PF16095"/>
    </source>
</evidence>
<organism evidence="4 5">
    <name type="scientific">Mytilus galloprovincialis</name>
    <name type="common">Mediterranean mussel</name>
    <dbReference type="NCBI Taxonomy" id="29158"/>
    <lineage>
        <taxon>Eukaryota</taxon>
        <taxon>Metazoa</taxon>
        <taxon>Spiralia</taxon>
        <taxon>Lophotrochozoa</taxon>
        <taxon>Mollusca</taxon>
        <taxon>Bivalvia</taxon>
        <taxon>Autobranchia</taxon>
        <taxon>Pteriomorphia</taxon>
        <taxon>Mytilida</taxon>
        <taxon>Mytiloidea</taxon>
        <taxon>Mytilidae</taxon>
        <taxon>Mytilinae</taxon>
        <taxon>Mytilus</taxon>
    </lineage>
</organism>
<comment type="caution">
    <text evidence="4">The sequence shown here is derived from an EMBL/GenBank/DDBJ whole genome shotgun (WGS) entry which is preliminary data.</text>
</comment>
<dbReference type="Pfam" id="PF16095">
    <property type="entry name" value="COR-A"/>
    <property type="match status" value="1"/>
</dbReference>
<protein>
    <recommendedName>
        <fullName evidence="3">COR domain-containing protein</fullName>
    </recommendedName>
</protein>
<dbReference type="EMBL" id="UYJE01009189">
    <property type="protein sequence ID" value="VDI71050.1"/>
    <property type="molecule type" value="Genomic_DNA"/>
</dbReference>
<dbReference type="Proteomes" id="UP000596742">
    <property type="component" value="Unassembled WGS sequence"/>
</dbReference>
<evidence type="ECO:0000313" key="5">
    <source>
        <dbReference type="Proteomes" id="UP000596742"/>
    </source>
</evidence>
<evidence type="ECO:0000256" key="1">
    <source>
        <dbReference type="ARBA" id="ARBA00022737"/>
    </source>
</evidence>
<sequence length="1096" mass="125893">MNTVASAGETERGTLLRTDKQRDKMSRGFLFLKGEMYGLPLEVKALDKESAKVFASLLEEEGYDHYEARVMLAGEQGTGKTTIARYLVGKGPTAIRRSTDGIGLYNGLSFIDRDTKEWMHGKQGEDITCSLSRFGGTTTSLELDSRLRDRDEQCSDRLARRDLTSENSLSTATKSTYSKPYKALTEIAFSNESDSFERHEIVKDTLHYHGKISEEEVLYCRSEKDEGLGQDKCLENKYSSGFDDIGKAVVSREKESAVKLLTRDPKVITPQIVHRELIPKRSGEHMGPLNEAPNSAKEKEEFSRSEYQSKPHTKSQEISTTTEVVKNLGIIGKLKNLFGIQKDVREIKVSMTKERFFEESMKVGKKKLHQKKIAPVIIWDFGGQYVFYSTHQTFLTYRAIYLIVLDGSRNLDDPCPFEQYLPGKSGSKTARDYLRFWINTIVTYCKGSGPGFPKIMIVLTHKDKLEAVDVKTRRQQIFHDIKKMFAGGPILSHLVIKEQLFVNARNTNDPEMATIKEVIIEQAIEQPTWGQNLPKCFIPLEWEFDSLLSRNIYLITMEQMERINSLQPVRPLTEQELKVFLKFQHSVGRVLYFDEANLDQHIILSPTHLIDAFKSIITDRRFCEGDNERQESWDLMSKKGIIEKKSIENIWKKKKYNKFQDHKEYLLGVMTHLDILVEPKRYDMSQQCIPAEFYYVASMVRTNDTTCYLKSPTFTKRNIAIAFSHSSSMIPPALSFRFISYCLSIFAVKKYGENDDEMLFHRSAIFSIDQSLDMCVAFDDEVIVVRLVHLRNQTLIMRDLASSIRECLAVALEKISQLYVKTSSTENVSSKSSFNISLCCSSPDDPCILQMSIHQEIDGSWICPKHGIEHTKDMMSSWAIQKDEVQCGKGCPVTNSEFLEQVPSDIHLRRLSMQYSINETKELTMHLGMDYQTWDDMYVTFGEEPERLKFEALLRFVKGTHLTFNSIRKAAEVGNIKTIHSLCKVVRGNPIDFDQEPEKWDLIPTEEHLDRVAPLVGNNSLSFLVELGLEFRTWEEIKYRQPERDLVKLNRNIHQEWKSTFCSLHNIRPSLRDIGKAFNNIGKNIRIIENVLADLL</sequence>
<feature type="domain" description="COR" evidence="3">
    <location>
        <begin position="549"/>
        <end position="681"/>
    </location>
</feature>
<feature type="region of interest" description="Disordered" evidence="2">
    <location>
        <begin position="280"/>
        <end position="318"/>
    </location>
</feature>
<dbReference type="Gene3D" id="3.40.50.300">
    <property type="entry name" value="P-loop containing nucleotide triphosphate hydrolases"/>
    <property type="match status" value="1"/>
</dbReference>
<dbReference type="PANTHER" id="PTHR47679">
    <property type="entry name" value="PROTEIN TORNADO 1"/>
    <property type="match status" value="1"/>
</dbReference>
<keyword evidence="5" id="KW-1185">Reference proteome</keyword>
<accession>A0A8B6GXJ5</accession>
<dbReference type="OrthoDB" id="6088889at2759"/>
<dbReference type="PANTHER" id="PTHR47679:SF2">
    <property type="entry name" value="C-TERMINAL OF ROC (COR) DOMAIN-CONTAINING PROTEIN"/>
    <property type="match status" value="1"/>
</dbReference>